<dbReference type="EMBL" id="JADBJN010000003">
    <property type="protein sequence ID" value="KAG5671291.1"/>
    <property type="molecule type" value="Genomic_DNA"/>
</dbReference>
<evidence type="ECO:0000313" key="1">
    <source>
        <dbReference type="EMBL" id="KAG5671291.1"/>
    </source>
</evidence>
<comment type="caution">
    <text evidence="1">The sequence shown here is derived from an EMBL/GenBank/DDBJ whole genome shotgun (WGS) entry which is preliminary data.</text>
</comment>
<sequence length="85" mass="9326">MGEVSFEGTVIERIGPNEPDDLLVIQIENEVHFITFTQLAAERSKIVVNTGACLVDTDRKVIGIGWNGPPKIGDKDDNPLLSHQL</sequence>
<name>A0A9J6BPE9_POLVA</name>
<evidence type="ECO:0000313" key="2">
    <source>
        <dbReference type="Proteomes" id="UP001107558"/>
    </source>
</evidence>
<protein>
    <submittedName>
        <fullName evidence="1">Uncharacterized protein</fullName>
    </submittedName>
</protein>
<dbReference type="Proteomes" id="UP001107558">
    <property type="component" value="Chromosome 3"/>
</dbReference>
<keyword evidence="2" id="KW-1185">Reference proteome</keyword>
<dbReference type="AlphaFoldDB" id="A0A9J6BPE9"/>
<proteinExistence type="predicted"/>
<organism evidence="1 2">
    <name type="scientific">Polypedilum vanderplanki</name>
    <name type="common">Sleeping chironomid midge</name>
    <dbReference type="NCBI Taxonomy" id="319348"/>
    <lineage>
        <taxon>Eukaryota</taxon>
        <taxon>Metazoa</taxon>
        <taxon>Ecdysozoa</taxon>
        <taxon>Arthropoda</taxon>
        <taxon>Hexapoda</taxon>
        <taxon>Insecta</taxon>
        <taxon>Pterygota</taxon>
        <taxon>Neoptera</taxon>
        <taxon>Endopterygota</taxon>
        <taxon>Diptera</taxon>
        <taxon>Nematocera</taxon>
        <taxon>Chironomoidea</taxon>
        <taxon>Chironomidae</taxon>
        <taxon>Chironominae</taxon>
        <taxon>Polypedilum</taxon>
        <taxon>Polypedilum</taxon>
    </lineage>
</organism>
<dbReference type="Gene3D" id="3.40.140.10">
    <property type="entry name" value="Cytidine Deaminase, domain 2"/>
    <property type="match status" value="1"/>
</dbReference>
<accession>A0A9J6BPE9</accession>
<gene>
    <name evidence="1" type="ORF">PVAND_001496</name>
</gene>
<reference evidence="1" key="1">
    <citation type="submission" date="2021-03" db="EMBL/GenBank/DDBJ databases">
        <title>Chromosome level genome of the anhydrobiotic midge Polypedilum vanderplanki.</title>
        <authorList>
            <person name="Yoshida Y."/>
            <person name="Kikawada T."/>
            <person name="Gusev O."/>
        </authorList>
    </citation>
    <scope>NUCLEOTIDE SEQUENCE</scope>
    <source>
        <strain evidence="1">NIAS01</strain>
        <tissue evidence="1">Whole body or cell culture</tissue>
    </source>
</reference>
<dbReference type="OrthoDB" id="6710946at2759"/>